<organism evidence="2 3">
    <name type="scientific">Promicromonospora alba</name>
    <dbReference type="NCBI Taxonomy" id="1616110"/>
    <lineage>
        <taxon>Bacteria</taxon>
        <taxon>Bacillati</taxon>
        <taxon>Actinomycetota</taxon>
        <taxon>Actinomycetes</taxon>
        <taxon>Micrococcales</taxon>
        <taxon>Promicromonosporaceae</taxon>
        <taxon>Promicromonospora</taxon>
    </lineage>
</organism>
<reference evidence="3" key="1">
    <citation type="journal article" date="2019" name="Int. J. Syst. Evol. Microbiol.">
        <title>The Global Catalogue of Microorganisms (GCM) 10K type strain sequencing project: providing services to taxonomists for standard genome sequencing and annotation.</title>
        <authorList>
            <consortium name="The Broad Institute Genomics Platform"/>
            <consortium name="The Broad Institute Genome Sequencing Center for Infectious Disease"/>
            <person name="Wu L."/>
            <person name="Ma J."/>
        </authorList>
    </citation>
    <scope>NUCLEOTIDE SEQUENCE [LARGE SCALE GENOMIC DNA]</scope>
    <source>
        <strain evidence="3">CCUG 42722</strain>
    </source>
</reference>
<keyword evidence="1" id="KW-0812">Transmembrane</keyword>
<feature type="transmembrane region" description="Helical" evidence="1">
    <location>
        <begin position="29"/>
        <end position="51"/>
    </location>
</feature>
<dbReference type="RefSeq" id="WP_377140360.1">
    <property type="nucleotide sequence ID" value="NZ_JBHSFI010000008.1"/>
</dbReference>
<dbReference type="EMBL" id="JBHSFI010000008">
    <property type="protein sequence ID" value="MFC4631299.1"/>
    <property type="molecule type" value="Genomic_DNA"/>
</dbReference>
<accession>A0ABV9HMY6</accession>
<keyword evidence="1" id="KW-0472">Membrane</keyword>
<evidence type="ECO:0000256" key="1">
    <source>
        <dbReference type="SAM" id="Phobius"/>
    </source>
</evidence>
<evidence type="ECO:0000313" key="2">
    <source>
        <dbReference type="EMBL" id="MFC4631299.1"/>
    </source>
</evidence>
<gene>
    <name evidence="2" type="ORF">ACFO6V_23845</name>
</gene>
<keyword evidence="1" id="KW-1133">Transmembrane helix</keyword>
<protein>
    <recommendedName>
        <fullName evidence="4">GntP family permease</fullName>
    </recommendedName>
</protein>
<keyword evidence="3" id="KW-1185">Reference proteome</keyword>
<proteinExistence type="predicted"/>
<comment type="caution">
    <text evidence="2">The sequence shown here is derived from an EMBL/GenBank/DDBJ whole genome shotgun (WGS) entry which is preliminary data.</text>
</comment>
<evidence type="ECO:0000313" key="3">
    <source>
        <dbReference type="Proteomes" id="UP001596011"/>
    </source>
</evidence>
<dbReference type="Proteomes" id="UP001596011">
    <property type="component" value="Unassembled WGS sequence"/>
</dbReference>
<sequence length="68" mass="6785">MVTMPLFFIMFALVVAGLGFKKTSNGSLILGMLFGLTLATTAFGAPLLSALGSFLDGLVSAASSVAGA</sequence>
<evidence type="ECO:0008006" key="4">
    <source>
        <dbReference type="Google" id="ProtNLM"/>
    </source>
</evidence>
<name>A0ABV9HMY6_9MICO</name>